<dbReference type="Pfam" id="PF13673">
    <property type="entry name" value="Acetyltransf_10"/>
    <property type="match status" value="1"/>
</dbReference>
<dbReference type="InterPro" id="IPR000182">
    <property type="entry name" value="GNAT_dom"/>
</dbReference>
<dbReference type="Gene3D" id="3.40.630.30">
    <property type="match status" value="1"/>
</dbReference>
<dbReference type="PANTHER" id="PTHR43877">
    <property type="entry name" value="AMINOALKYLPHOSPHONATE N-ACETYLTRANSFERASE-RELATED-RELATED"/>
    <property type="match status" value="1"/>
</dbReference>
<keyword evidence="1" id="KW-0808">Transferase</keyword>
<protein>
    <submittedName>
        <fullName evidence="4">N-acetyltransferase</fullName>
    </submittedName>
</protein>
<dbReference type="KEGG" id="mpau:ZMTM_02000"/>
<dbReference type="Proteomes" id="UP000826722">
    <property type="component" value="Chromosome"/>
</dbReference>
<accession>A0A8D5G974</accession>
<feature type="domain" description="N-acetyltransferase" evidence="3">
    <location>
        <begin position="62"/>
        <end position="146"/>
    </location>
</feature>
<name>A0A8D5G974_9PROT</name>
<evidence type="ECO:0000313" key="4">
    <source>
        <dbReference type="EMBL" id="BCM23941.1"/>
    </source>
</evidence>
<proteinExistence type="predicted"/>
<dbReference type="SUPFAM" id="SSF55729">
    <property type="entry name" value="Acyl-CoA N-acyltransferases (Nat)"/>
    <property type="match status" value="1"/>
</dbReference>
<keyword evidence="2" id="KW-0012">Acyltransferase</keyword>
<gene>
    <name evidence="4" type="ORF">ZMTM_02000</name>
</gene>
<reference evidence="4" key="1">
    <citation type="journal article" date="2021" name="Arch. Microbiol.">
        <title>Methyloradius palustris gen. nov., sp. nov., a methanol-oxidizing bacterium isolated from snow.</title>
        <authorList>
            <person name="Miyadera T."/>
            <person name="Kojima H."/>
            <person name="Fukui M."/>
        </authorList>
    </citation>
    <scope>NUCLEOTIDE SEQUENCE</scope>
    <source>
        <strain evidence="4">Zm11</strain>
    </source>
</reference>
<dbReference type="AlphaFoldDB" id="A0A8D5G974"/>
<dbReference type="RefSeq" id="WP_225907052.1">
    <property type="nucleotide sequence ID" value="NZ_AP024110.1"/>
</dbReference>
<evidence type="ECO:0000256" key="1">
    <source>
        <dbReference type="ARBA" id="ARBA00022679"/>
    </source>
</evidence>
<evidence type="ECO:0000313" key="5">
    <source>
        <dbReference type="Proteomes" id="UP000826722"/>
    </source>
</evidence>
<organism evidence="4 5">
    <name type="scientific">Methyloradius palustris</name>
    <dbReference type="NCBI Taxonomy" id="2778876"/>
    <lineage>
        <taxon>Bacteria</taxon>
        <taxon>Pseudomonadati</taxon>
        <taxon>Pseudomonadota</taxon>
        <taxon>Betaproteobacteria</taxon>
        <taxon>Nitrosomonadales</taxon>
        <taxon>Methylophilaceae</taxon>
        <taxon>Methyloradius</taxon>
    </lineage>
</organism>
<dbReference type="EMBL" id="AP024110">
    <property type="protein sequence ID" value="BCM23941.1"/>
    <property type="molecule type" value="Genomic_DNA"/>
</dbReference>
<dbReference type="CDD" id="cd04301">
    <property type="entry name" value="NAT_SF"/>
    <property type="match status" value="1"/>
</dbReference>
<dbReference type="InterPro" id="IPR050832">
    <property type="entry name" value="Bact_Acetyltransf"/>
</dbReference>
<keyword evidence="5" id="KW-1185">Reference proteome</keyword>
<dbReference type="GO" id="GO:0016747">
    <property type="term" value="F:acyltransferase activity, transferring groups other than amino-acyl groups"/>
    <property type="evidence" value="ECO:0007669"/>
    <property type="project" value="InterPro"/>
</dbReference>
<sequence length="174" mass="19682">MLKFTFRWAVSEEAIAVSNMINDSYRGEQSKLGWTTEAHLLDGLRTTPQEILDLINRVDSIILLCHCESELVGSVHLEKHADTAYLGMFVVRPTLQAQGIGKQLLQAAESEAKVQWGATKSAISVISARDELLQFYERRGYIRTGELNNFPVNPAMWQPKIQNLQLALLEKQLR</sequence>
<dbReference type="PANTHER" id="PTHR43877:SF2">
    <property type="entry name" value="AMINOALKYLPHOSPHONATE N-ACETYLTRANSFERASE-RELATED"/>
    <property type="match status" value="1"/>
</dbReference>
<evidence type="ECO:0000259" key="3">
    <source>
        <dbReference type="Pfam" id="PF13673"/>
    </source>
</evidence>
<dbReference type="InterPro" id="IPR016181">
    <property type="entry name" value="Acyl_CoA_acyltransferase"/>
</dbReference>
<evidence type="ECO:0000256" key="2">
    <source>
        <dbReference type="ARBA" id="ARBA00023315"/>
    </source>
</evidence>